<dbReference type="Proteomes" id="UP000579153">
    <property type="component" value="Unassembled WGS sequence"/>
</dbReference>
<name>A0A7W9G474_9ACTN</name>
<evidence type="ECO:0000313" key="1">
    <source>
        <dbReference type="EMBL" id="MBB5776751.1"/>
    </source>
</evidence>
<protein>
    <submittedName>
        <fullName evidence="1">Uncharacterized protein</fullName>
    </submittedName>
</protein>
<keyword evidence="2" id="KW-1185">Reference proteome</keyword>
<dbReference type="RefSeq" id="WP_185070317.1">
    <property type="nucleotide sequence ID" value="NZ_JACHMB010000001.1"/>
</dbReference>
<dbReference type="EMBL" id="JACHMB010000001">
    <property type="protein sequence ID" value="MBB5776751.1"/>
    <property type="molecule type" value="Genomic_DNA"/>
</dbReference>
<organism evidence="1 2">
    <name type="scientific">Nonomuraea jabiensis</name>
    <dbReference type="NCBI Taxonomy" id="882448"/>
    <lineage>
        <taxon>Bacteria</taxon>
        <taxon>Bacillati</taxon>
        <taxon>Actinomycetota</taxon>
        <taxon>Actinomycetes</taxon>
        <taxon>Streptosporangiales</taxon>
        <taxon>Streptosporangiaceae</taxon>
        <taxon>Nonomuraea</taxon>
    </lineage>
</organism>
<dbReference type="AlphaFoldDB" id="A0A7W9G474"/>
<gene>
    <name evidence="1" type="ORF">HD596_003507</name>
</gene>
<evidence type="ECO:0000313" key="2">
    <source>
        <dbReference type="Proteomes" id="UP000579153"/>
    </source>
</evidence>
<accession>A0A7W9G474</accession>
<proteinExistence type="predicted"/>
<comment type="caution">
    <text evidence="1">The sequence shown here is derived from an EMBL/GenBank/DDBJ whole genome shotgun (WGS) entry which is preliminary data.</text>
</comment>
<reference evidence="1 2" key="1">
    <citation type="submission" date="2020-08" db="EMBL/GenBank/DDBJ databases">
        <title>Sequencing the genomes of 1000 actinobacteria strains.</title>
        <authorList>
            <person name="Klenk H.-P."/>
        </authorList>
    </citation>
    <scope>NUCLEOTIDE SEQUENCE [LARGE SCALE GENOMIC DNA]</scope>
    <source>
        <strain evidence="1 2">DSM 45507</strain>
    </source>
</reference>
<sequence>MERGEPDAPVQAHQQVVSRGLVLPVAEHAVAPGPLVLTVETGEPRVPGDACAEPDTLSFGWFDYEGFSPSPTG</sequence>